<feature type="transmembrane region" description="Helical" evidence="7">
    <location>
        <begin position="269"/>
        <end position="290"/>
    </location>
</feature>
<dbReference type="AlphaFoldDB" id="A0A9D5CMY5"/>
<feature type="transmembrane region" description="Helical" evidence="7">
    <location>
        <begin position="198"/>
        <end position="221"/>
    </location>
</feature>
<gene>
    <name evidence="8" type="ORF">J5N97_017954</name>
</gene>
<organism evidence="8 9">
    <name type="scientific">Dioscorea zingiberensis</name>
    <dbReference type="NCBI Taxonomy" id="325984"/>
    <lineage>
        <taxon>Eukaryota</taxon>
        <taxon>Viridiplantae</taxon>
        <taxon>Streptophyta</taxon>
        <taxon>Embryophyta</taxon>
        <taxon>Tracheophyta</taxon>
        <taxon>Spermatophyta</taxon>
        <taxon>Magnoliopsida</taxon>
        <taxon>Liliopsida</taxon>
        <taxon>Dioscoreales</taxon>
        <taxon>Dioscoreaceae</taxon>
        <taxon>Dioscorea</taxon>
    </lineage>
</organism>
<name>A0A9D5CMY5_9LILI</name>
<comment type="caution">
    <text evidence="8">The sequence shown here is derived from an EMBL/GenBank/DDBJ whole genome shotgun (WGS) entry which is preliminary data.</text>
</comment>
<dbReference type="GO" id="GO:0016020">
    <property type="term" value="C:membrane"/>
    <property type="evidence" value="ECO:0007669"/>
    <property type="project" value="UniProtKB-SubCell"/>
</dbReference>
<evidence type="ECO:0000256" key="2">
    <source>
        <dbReference type="ARBA" id="ARBA00006213"/>
    </source>
</evidence>
<keyword evidence="9" id="KW-1185">Reference proteome</keyword>
<dbReference type="GO" id="GO:0005345">
    <property type="term" value="F:purine nucleobase transmembrane transporter activity"/>
    <property type="evidence" value="ECO:0007669"/>
    <property type="project" value="UniProtKB-UniRule"/>
</dbReference>
<comment type="subcellular location">
    <subcellularLocation>
        <location evidence="1 7">Membrane</location>
        <topology evidence="1 7">Multi-pass membrane protein</topology>
    </subcellularLocation>
</comment>
<keyword evidence="6 7" id="KW-0472">Membrane</keyword>
<feature type="transmembrane region" description="Helical" evidence="7">
    <location>
        <begin position="22"/>
        <end position="47"/>
    </location>
</feature>
<evidence type="ECO:0000313" key="8">
    <source>
        <dbReference type="EMBL" id="KAJ0975989.1"/>
    </source>
</evidence>
<evidence type="ECO:0000313" key="9">
    <source>
        <dbReference type="Proteomes" id="UP001085076"/>
    </source>
</evidence>
<evidence type="ECO:0000256" key="7">
    <source>
        <dbReference type="RuleBase" id="RU368015"/>
    </source>
</evidence>
<dbReference type="PANTHER" id="PTHR31376:SF105">
    <property type="entry name" value="PURINE PERMEASE-RELATED"/>
    <property type="match status" value="1"/>
</dbReference>
<feature type="transmembrane region" description="Helical" evidence="7">
    <location>
        <begin position="59"/>
        <end position="79"/>
    </location>
</feature>
<dbReference type="InterPro" id="IPR037185">
    <property type="entry name" value="EmrE-like"/>
</dbReference>
<dbReference type="InterPro" id="IPR030182">
    <property type="entry name" value="PUP_plant"/>
</dbReference>
<feature type="transmembrane region" description="Helical" evidence="7">
    <location>
        <begin position="127"/>
        <end position="144"/>
    </location>
</feature>
<evidence type="ECO:0000256" key="4">
    <source>
        <dbReference type="ARBA" id="ARBA00022692"/>
    </source>
</evidence>
<dbReference type="EMBL" id="JAGGNH010000004">
    <property type="protein sequence ID" value="KAJ0975989.1"/>
    <property type="molecule type" value="Genomic_DNA"/>
</dbReference>
<keyword evidence="5 7" id="KW-1133">Transmembrane helix</keyword>
<evidence type="ECO:0000256" key="1">
    <source>
        <dbReference type="ARBA" id="ARBA00004141"/>
    </source>
</evidence>
<dbReference type="Pfam" id="PF16913">
    <property type="entry name" value="PUNUT"/>
    <property type="match status" value="1"/>
</dbReference>
<keyword evidence="3 7" id="KW-0813">Transport</keyword>
<reference evidence="8" key="2">
    <citation type="journal article" date="2022" name="Hortic Res">
        <title>The genome of Dioscorea zingiberensis sheds light on the biosynthesis, origin and evolution of the medicinally important diosgenin saponins.</title>
        <authorList>
            <person name="Li Y."/>
            <person name="Tan C."/>
            <person name="Li Z."/>
            <person name="Guo J."/>
            <person name="Li S."/>
            <person name="Chen X."/>
            <person name="Wang C."/>
            <person name="Dai X."/>
            <person name="Yang H."/>
            <person name="Song W."/>
            <person name="Hou L."/>
            <person name="Xu J."/>
            <person name="Tong Z."/>
            <person name="Xu A."/>
            <person name="Yuan X."/>
            <person name="Wang W."/>
            <person name="Yang Q."/>
            <person name="Chen L."/>
            <person name="Sun Z."/>
            <person name="Wang K."/>
            <person name="Pan B."/>
            <person name="Chen J."/>
            <person name="Bao Y."/>
            <person name="Liu F."/>
            <person name="Qi X."/>
            <person name="Gang D.R."/>
            <person name="Wen J."/>
            <person name="Li J."/>
        </authorList>
    </citation>
    <scope>NUCLEOTIDE SEQUENCE</scope>
    <source>
        <strain evidence="8">Dzin_1.0</strain>
    </source>
</reference>
<dbReference type="SUPFAM" id="SSF103481">
    <property type="entry name" value="Multidrug resistance efflux transporter EmrE"/>
    <property type="match status" value="1"/>
</dbReference>
<accession>A0A9D5CMY5</accession>
<sequence length="339" mass="36783">MLLGSGGPLLLRLYFLHGGKRLWLASFLQVSGWPLTLLPLLISYLGRRRRRPCSSGDKLILLPPAALAACSLLGLLIGLDSYLYAIGSSYLPLSTSSLVSSSQLAFTAVFAAVIVRQRLTASAVNSVVLLTMGPVVLSLEGGGGERMEEEEEVKGTSGRYGEGLLMTVAAAALMGVLLPLMELIWLKVKKDQRVRYGLVMEMQLVMGLSASLFCLLGIILNQDFKAMRKEAKDLGIGEMKYYMILLLDVIFWQALNIGLVGLVSGASSLLGGILMAVQLPVSVILSLIFFKEKFQSGKGVALALSIWGFISYLYGEMKQSKKLKQMVLDQDNQQSLSVP</sequence>
<proteinExistence type="inferred from homology"/>
<feature type="transmembrane region" description="Helical" evidence="7">
    <location>
        <begin position="241"/>
        <end position="262"/>
    </location>
</feature>
<evidence type="ECO:0000256" key="5">
    <source>
        <dbReference type="ARBA" id="ARBA00022989"/>
    </source>
</evidence>
<dbReference type="PANTHER" id="PTHR31376">
    <property type="entry name" value="OS09G0467300 PROTEIN-RELATED"/>
    <property type="match status" value="1"/>
</dbReference>
<comment type="caution">
    <text evidence="7">Lacks conserved residue(s) required for the propagation of feature annotation.</text>
</comment>
<dbReference type="GO" id="GO:0015211">
    <property type="term" value="F:purine nucleoside transmembrane transporter activity"/>
    <property type="evidence" value="ECO:0007669"/>
    <property type="project" value="UniProtKB-UniRule"/>
</dbReference>
<feature type="transmembrane region" description="Helical" evidence="7">
    <location>
        <begin position="164"/>
        <end position="186"/>
    </location>
</feature>
<comment type="similarity">
    <text evidence="2 7">Belongs to the purine permeases (TC 2.A.7.14) family.</text>
</comment>
<protein>
    <recommendedName>
        <fullName evidence="7">Probable purine permease</fullName>
    </recommendedName>
</protein>
<reference evidence="8" key="1">
    <citation type="submission" date="2021-03" db="EMBL/GenBank/DDBJ databases">
        <authorList>
            <person name="Li Z."/>
            <person name="Yang C."/>
        </authorList>
    </citation>
    <scope>NUCLEOTIDE SEQUENCE</scope>
    <source>
        <strain evidence="8">Dzin_1.0</strain>
        <tissue evidence="8">Leaf</tissue>
    </source>
</reference>
<evidence type="ECO:0000256" key="6">
    <source>
        <dbReference type="ARBA" id="ARBA00023136"/>
    </source>
</evidence>
<evidence type="ECO:0000256" key="3">
    <source>
        <dbReference type="ARBA" id="ARBA00022448"/>
    </source>
</evidence>
<feature type="transmembrane region" description="Helical" evidence="7">
    <location>
        <begin position="296"/>
        <end position="315"/>
    </location>
</feature>
<feature type="transmembrane region" description="Helical" evidence="7">
    <location>
        <begin position="91"/>
        <end position="115"/>
    </location>
</feature>
<dbReference type="Proteomes" id="UP001085076">
    <property type="component" value="Miscellaneous, Linkage group lg04"/>
</dbReference>
<keyword evidence="4 7" id="KW-0812">Transmembrane</keyword>